<dbReference type="Gene3D" id="3.40.50.1400">
    <property type="match status" value="1"/>
</dbReference>
<evidence type="ECO:0000313" key="3">
    <source>
        <dbReference type="EMBL" id="RPE70811.1"/>
    </source>
</evidence>
<dbReference type="EMBL" id="RKQL01000002">
    <property type="protein sequence ID" value="RPE70811.1"/>
    <property type="molecule type" value="Genomic_DNA"/>
</dbReference>
<proteinExistence type="predicted"/>
<reference evidence="3 4" key="1">
    <citation type="submission" date="2018-11" db="EMBL/GenBank/DDBJ databases">
        <title>Genomic Encyclopedia of Type Strains, Phase IV (KMG-IV): sequencing the most valuable type-strain genomes for metagenomic binning, comparative biology and taxonomic classification.</title>
        <authorList>
            <person name="Goeker M."/>
        </authorList>
    </citation>
    <scope>NUCLEOTIDE SEQUENCE [LARGE SCALE GENOMIC DNA]</scope>
    <source>
        <strain evidence="3 4">DSM 101684</strain>
    </source>
</reference>
<dbReference type="SUPFAM" id="SSF53800">
    <property type="entry name" value="Chelatase"/>
    <property type="match status" value="1"/>
</dbReference>
<gene>
    <name evidence="3" type="ORF">EDC62_1301</name>
</gene>
<dbReference type="InterPro" id="IPR050963">
    <property type="entry name" value="Sirohydro_Cobaltochel/CbiX"/>
</dbReference>
<organism evidence="3 4">
    <name type="scientific">Tibeticola sediminis</name>
    <dbReference type="NCBI Taxonomy" id="1917811"/>
    <lineage>
        <taxon>Bacteria</taxon>
        <taxon>Pseudomonadati</taxon>
        <taxon>Pseudomonadota</taxon>
        <taxon>Betaproteobacteria</taxon>
        <taxon>Burkholderiales</taxon>
        <taxon>Comamonadaceae</taxon>
        <taxon>Tibeticola</taxon>
    </lineage>
</organism>
<protein>
    <submittedName>
        <fullName evidence="3">Sirohydrochlorin cobaltochelatase</fullName>
    </submittedName>
</protein>
<dbReference type="Proteomes" id="UP000272193">
    <property type="component" value="Unassembled WGS sequence"/>
</dbReference>
<comment type="caution">
    <text evidence="3">The sequence shown here is derived from an EMBL/GenBank/DDBJ whole genome shotgun (WGS) entry which is preliminary data.</text>
</comment>
<dbReference type="InterPro" id="IPR002762">
    <property type="entry name" value="CbiX-like"/>
</dbReference>
<accession>A0A3N4UTF2</accession>
<evidence type="ECO:0000313" key="4">
    <source>
        <dbReference type="Proteomes" id="UP000272193"/>
    </source>
</evidence>
<dbReference type="AlphaFoldDB" id="A0A3N4UTF2"/>
<sequence length="150" mass="15905">MNPPRNAIPKEPPCARAAVEHGAQPAPRAALVFLAHGSRDPLWSGFLDAVIERALAQNSEACIRKAFLESMAPSLLDEVDALTAQGVCRVVIVPLFLGSGRHVREDVPAVVAALRARHPSLEIDLRASAGEDPAVLDLLARLGLEALGAR</sequence>
<dbReference type="GO" id="GO:0016829">
    <property type="term" value="F:lyase activity"/>
    <property type="evidence" value="ECO:0007669"/>
    <property type="project" value="UniProtKB-KW"/>
</dbReference>
<dbReference type="CDD" id="cd03416">
    <property type="entry name" value="CbiX_SirB_N"/>
    <property type="match status" value="1"/>
</dbReference>
<evidence type="ECO:0000256" key="1">
    <source>
        <dbReference type="ARBA" id="ARBA00022723"/>
    </source>
</evidence>
<keyword evidence="1" id="KW-0479">Metal-binding</keyword>
<dbReference type="OrthoDB" id="9797895at2"/>
<keyword evidence="4" id="KW-1185">Reference proteome</keyword>
<dbReference type="PANTHER" id="PTHR33542:SF3">
    <property type="entry name" value="SIROHYDROCHLORIN FERROCHELATASE, CHLOROPLASTIC"/>
    <property type="match status" value="1"/>
</dbReference>
<dbReference type="PANTHER" id="PTHR33542">
    <property type="entry name" value="SIROHYDROCHLORIN FERROCHELATASE, CHLOROPLASTIC"/>
    <property type="match status" value="1"/>
</dbReference>
<dbReference type="GO" id="GO:0046872">
    <property type="term" value="F:metal ion binding"/>
    <property type="evidence" value="ECO:0007669"/>
    <property type="project" value="UniProtKB-KW"/>
</dbReference>
<dbReference type="RefSeq" id="WP_124221782.1">
    <property type="nucleotide sequence ID" value="NZ_RKQL01000002.1"/>
</dbReference>
<dbReference type="Pfam" id="PF01903">
    <property type="entry name" value="CbiX"/>
    <property type="match status" value="1"/>
</dbReference>
<name>A0A3N4UTF2_9BURK</name>
<keyword evidence="2" id="KW-0456">Lyase</keyword>
<evidence type="ECO:0000256" key="2">
    <source>
        <dbReference type="ARBA" id="ARBA00023239"/>
    </source>
</evidence>